<protein>
    <submittedName>
        <fullName evidence="1">Uncharacterized protein</fullName>
    </submittedName>
</protein>
<sequence length="77" mass="8612">GRVQCNAISVGTHTRQAFIVTLKATLMRVGGLYDHYHIFVIIIVERLQGAMKHKVLLALARSFPFFLEMANSNAVNI</sequence>
<reference evidence="1" key="1">
    <citation type="journal article" date="2013" name="BMC Genomics">
        <title>Unscrambling butterfly oogenesis.</title>
        <authorList>
            <person name="Carter J.M."/>
            <person name="Baker S.C."/>
            <person name="Pink R."/>
            <person name="Carter D.R."/>
            <person name="Collins A."/>
            <person name="Tomlin J."/>
            <person name="Gibbs M."/>
            <person name="Breuker C.J."/>
        </authorList>
    </citation>
    <scope>NUCLEOTIDE SEQUENCE</scope>
    <source>
        <tissue evidence="1">Ovary</tissue>
    </source>
</reference>
<dbReference type="EMBL" id="GAIX01014288">
    <property type="protein sequence ID" value="JAA78272.1"/>
    <property type="molecule type" value="Transcribed_RNA"/>
</dbReference>
<accession>S4PS02</accession>
<feature type="non-terminal residue" evidence="1">
    <location>
        <position position="1"/>
    </location>
</feature>
<proteinExistence type="predicted"/>
<dbReference type="AlphaFoldDB" id="S4PS02"/>
<name>S4PS02_9NEOP</name>
<reference evidence="1" key="2">
    <citation type="submission" date="2013-05" db="EMBL/GenBank/DDBJ databases">
        <authorList>
            <person name="Carter J.-M."/>
            <person name="Baker S.C."/>
            <person name="Pink R."/>
            <person name="Carter D.R.F."/>
            <person name="Collins A."/>
            <person name="Tomlin J."/>
            <person name="Gibbs M."/>
            <person name="Breuker C.J."/>
        </authorList>
    </citation>
    <scope>NUCLEOTIDE SEQUENCE</scope>
    <source>
        <tissue evidence="1">Ovary</tissue>
    </source>
</reference>
<organism evidence="1">
    <name type="scientific">Pararge aegeria</name>
    <name type="common">speckled wood butterfly</name>
    <dbReference type="NCBI Taxonomy" id="116150"/>
    <lineage>
        <taxon>Eukaryota</taxon>
        <taxon>Metazoa</taxon>
        <taxon>Ecdysozoa</taxon>
        <taxon>Arthropoda</taxon>
        <taxon>Hexapoda</taxon>
        <taxon>Insecta</taxon>
        <taxon>Pterygota</taxon>
        <taxon>Neoptera</taxon>
        <taxon>Endopterygota</taxon>
        <taxon>Lepidoptera</taxon>
        <taxon>Glossata</taxon>
        <taxon>Ditrysia</taxon>
        <taxon>Papilionoidea</taxon>
        <taxon>Nymphalidae</taxon>
        <taxon>Satyrinae</taxon>
        <taxon>Satyrini</taxon>
        <taxon>Parargina</taxon>
        <taxon>Pararge</taxon>
    </lineage>
</organism>
<evidence type="ECO:0000313" key="1">
    <source>
        <dbReference type="EMBL" id="JAA78272.1"/>
    </source>
</evidence>